<feature type="non-terminal residue" evidence="1">
    <location>
        <position position="345"/>
    </location>
</feature>
<dbReference type="OrthoDB" id="112749at2759"/>
<dbReference type="EMBL" id="NMUH01000941">
    <property type="protein sequence ID" value="MQL86960.1"/>
    <property type="molecule type" value="Genomic_DNA"/>
</dbReference>
<dbReference type="Proteomes" id="UP000652761">
    <property type="component" value="Unassembled WGS sequence"/>
</dbReference>
<dbReference type="AlphaFoldDB" id="A0A843UZC6"/>
<name>A0A843UZC6_COLES</name>
<organism evidence="1 2">
    <name type="scientific">Colocasia esculenta</name>
    <name type="common">Wild taro</name>
    <name type="synonym">Arum esculentum</name>
    <dbReference type="NCBI Taxonomy" id="4460"/>
    <lineage>
        <taxon>Eukaryota</taxon>
        <taxon>Viridiplantae</taxon>
        <taxon>Streptophyta</taxon>
        <taxon>Embryophyta</taxon>
        <taxon>Tracheophyta</taxon>
        <taxon>Spermatophyta</taxon>
        <taxon>Magnoliopsida</taxon>
        <taxon>Liliopsida</taxon>
        <taxon>Araceae</taxon>
        <taxon>Aroideae</taxon>
        <taxon>Colocasieae</taxon>
        <taxon>Colocasia</taxon>
    </lineage>
</organism>
<sequence>MASSSGPSSPGPPVRLPDCIEELVRFTLASAVEGTLGADLRLSRHYCAGLLQEDGPLDDPRLALLQGEVSDDCDGVPVYPLYKRLARAIQRCIDHGSFLRTSKFIKGIPEDESLKGKEKEWNELIADQGSELLNHVKKYPSFLEMLKAESLTKVLPGVKTIEEGVQVYRNFYTEEKEKKSGVLAISVSRSDSQPYVSLGALLSGLGYEGVSCLLGLVHTVGSIPDALPPARSVLLSSFMVLHSSKNQLALEVINRLLTCSCWMNIHAIQPYDYCFEIRVDEGYGARWSRDGSKDFWSHTWRKGIPGDGSIRNFGLFHLFMSHLSRFQESMALIHVRGVEHVDVLL</sequence>
<dbReference type="SUPFAM" id="SSF88697">
    <property type="entry name" value="PUA domain-like"/>
    <property type="match status" value="1"/>
</dbReference>
<dbReference type="Gene3D" id="2.30.130.30">
    <property type="entry name" value="Hypothetical protein"/>
    <property type="match status" value="1"/>
</dbReference>
<evidence type="ECO:0000313" key="1">
    <source>
        <dbReference type="EMBL" id="MQL86960.1"/>
    </source>
</evidence>
<evidence type="ECO:0000313" key="2">
    <source>
        <dbReference type="Proteomes" id="UP000652761"/>
    </source>
</evidence>
<keyword evidence="2" id="KW-1185">Reference proteome</keyword>
<protein>
    <submittedName>
        <fullName evidence="1">Uncharacterized protein</fullName>
    </submittedName>
</protein>
<dbReference type="PANTHER" id="PTHR34204:SF2">
    <property type="entry name" value="RNA-BINDING ASCH DOMAIN PROTEIN"/>
    <property type="match status" value="1"/>
</dbReference>
<accession>A0A843UZC6</accession>
<dbReference type="InterPro" id="IPR015947">
    <property type="entry name" value="PUA-like_sf"/>
</dbReference>
<comment type="caution">
    <text evidence="1">The sequence shown here is derived from an EMBL/GenBank/DDBJ whole genome shotgun (WGS) entry which is preliminary data.</text>
</comment>
<reference evidence="1" key="1">
    <citation type="submission" date="2017-07" db="EMBL/GenBank/DDBJ databases">
        <title>Taro Niue Genome Assembly and Annotation.</title>
        <authorList>
            <person name="Atibalentja N."/>
            <person name="Keating K."/>
            <person name="Fields C.J."/>
        </authorList>
    </citation>
    <scope>NUCLEOTIDE SEQUENCE</scope>
    <source>
        <strain evidence="1">Niue_2</strain>
        <tissue evidence="1">Leaf</tissue>
    </source>
</reference>
<proteinExistence type="predicted"/>
<dbReference type="PANTHER" id="PTHR34204">
    <property type="entry name" value="RNA-BINDING ASCH DOMAIN PROTEIN"/>
    <property type="match status" value="1"/>
</dbReference>
<gene>
    <name evidence="1" type="ORF">Taro_019490</name>
</gene>